<dbReference type="NCBIfam" id="NF008333">
    <property type="entry name" value="PRK11118.1"/>
    <property type="match status" value="1"/>
</dbReference>
<accession>A0A918P0R1</accession>
<proteinExistence type="predicted"/>
<evidence type="ECO:0000313" key="1">
    <source>
        <dbReference type="EMBL" id="GGY11822.1"/>
    </source>
</evidence>
<reference evidence="1" key="2">
    <citation type="submission" date="2020-09" db="EMBL/GenBank/DDBJ databases">
        <authorList>
            <person name="Sun Q."/>
            <person name="Kim S."/>
        </authorList>
    </citation>
    <scope>NUCLEOTIDE SEQUENCE</scope>
    <source>
        <strain evidence="1">KCTC 32182</strain>
    </source>
</reference>
<dbReference type="PANTHER" id="PTHR39169:SF1">
    <property type="entry name" value="MONOOXYGENASE YDHR-RELATED"/>
    <property type="match status" value="1"/>
</dbReference>
<dbReference type="Gene3D" id="3.30.70.100">
    <property type="match status" value="1"/>
</dbReference>
<gene>
    <name evidence="1" type="ORF">GCM10011289_13380</name>
</gene>
<dbReference type="PANTHER" id="PTHR39169">
    <property type="match status" value="1"/>
</dbReference>
<dbReference type="AlphaFoldDB" id="A0A918P0R1"/>
<reference evidence="1" key="1">
    <citation type="journal article" date="2014" name="Int. J. Syst. Evol. Microbiol.">
        <title>Complete genome sequence of Corynebacterium casei LMG S-19264T (=DSM 44701T), isolated from a smear-ripened cheese.</title>
        <authorList>
            <consortium name="US DOE Joint Genome Institute (JGI-PGF)"/>
            <person name="Walter F."/>
            <person name="Albersmeier A."/>
            <person name="Kalinowski J."/>
            <person name="Ruckert C."/>
        </authorList>
    </citation>
    <scope>NUCLEOTIDE SEQUENCE</scope>
    <source>
        <strain evidence="1">KCTC 32182</strain>
    </source>
</reference>
<sequence>MKPYLERFMPKLLQVHFDFTGPFGHEMTAQLQELAASINQEPGFLWKIWTENQQGQEAGGIYLFASEETARAYLHMHTARLKAFGVKNVTGKIFDVNMALSQINQADFVQAAGE</sequence>
<dbReference type="SUPFAM" id="SSF54909">
    <property type="entry name" value="Dimeric alpha+beta barrel"/>
    <property type="match status" value="1"/>
</dbReference>
<evidence type="ECO:0000313" key="2">
    <source>
        <dbReference type="Proteomes" id="UP000645257"/>
    </source>
</evidence>
<dbReference type="EMBL" id="BMYX01000006">
    <property type="protein sequence ID" value="GGY11822.1"/>
    <property type="molecule type" value="Genomic_DNA"/>
</dbReference>
<name>A0A918P0R1_9NEIS</name>
<keyword evidence="1" id="KW-0560">Oxidoreductase</keyword>
<dbReference type="InterPro" id="IPR014910">
    <property type="entry name" value="YdhR"/>
</dbReference>
<dbReference type="InterPro" id="IPR011008">
    <property type="entry name" value="Dimeric_a/b-barrel"/>
</dbReference>
<dbReference type="Proteomes" id="UP000645257">
    <property type="component" value="Unassembled WGS sequence"/>
</dbReference>
<comment type="caution">
    <text evidence="1">The sequence shown here is derived from an EMBL/GenBank/DDBJ whole genome shotgun (WGS) entry which is preliminary data.</text>
</comment>
<dbReference type="Pfam" id="PF08803">
    <property type="entry name" value="ydhR"/>
    <property type="match status" value="1"/>
</dbReference>
<keyword evidence="2" id="KW-1185">Reference proteome</keyword>
<organism evidence="1 2">
    <name type="scientific">Paludibacterium paludis</name>
    <dbReference type="NCBI Taxonomy" id="1225769"/>
    <lineage>
        <taxon>Bacteria</taxon>
        <taxon>Pseudomonadati</taxon>
        <taxon>Pseudomonadota</taxon>
        <taxon>Betaproteobacteria</taxon>
        <taxon>Neisseriales</taxon>
        <taxon>Chromobacteriaceae</taxon>
        <taxon>Paludibacterium</taxon>
    </lineage>
</organism>
<dbReference type="GO" id="GO:0004497">
    <property type="term" value="F:monooxygenase activity"/>
    <property type="evidence" value="ECO:0007669"/>
    <property type="project" value="UniProtKB-KW"/>
</dbReference>
<keyword evidence="1" id="KW-0503">Monooxygenase</keyword>
<protein>
    <submittedName>
        <fullName evidence="1">Monooxygenase</fullName>
    </submittedName>
</protein>